<keyword evidence="2" id="KW-1185">Reference proteome</keyword>
<dbReference type="EMBL" id="JAPUUL010000693">
    <property type="protein sequence ID" value="KAJ8129675.1"/>
    <property type="molecule type" value="Genomic_DNA"/>
</dbReference>
<reference evidence="1" key="1">
    <citation type="submission" date="2022-12" db="EMBL/GenBank/DDBJ databases">
        <title>Genome Sequence of Lasiodiplodia mahajangana.</title>
        <authorList>
            <person name="Buettner E."/>
        </authorList>
    </citation>
    <scope>NUCLEOTIDE SEQUENCE</scope>
    <source>
        <strain evidence="1">VT137</strain>
    </source>
</reference>
<accession>A0ACC2JQB6</accession>
<comment type="caution">
    <text evidence="1">The sequence shown here is derived from an EMBL/GenBank/DDBJ whole genome shotgun (WGS) entry which is preliminary data.</text>
</comment>
<evidence type="ECO:0000313" key="1">
    <source>
        <dbReference type="EMBL" id="KAJ8129675.1"/>
    </source>
</evidence>
<gene>
    <name evidence="1" type="ORF">O1611_g3956</name>
</gene>
<protein>
    <submittedName>
        <fullName evidence="1">Uncharacterized protein</fullName>
    </submittedName>
</protein>
<organism evidence="1 2">
    <name type="scientific">Lasiodiplodia mahajangana</name>
    <dbReference type="NCBI Taxonomy" id="1108764"/>
    <lineage>
        <taxon>Eukaryota</taxon>
        <taxon>Fungi</taxon>
        <taxon>Dikarya</taxon>
        <taxon>Ascomycota</taxon>
        <taxon>Pezizomycotina</taxon>
        <taxon>Dothideomycetes</taxon>
        <taxon>Dothideomycetes incertae sedis</taxon>
        <taxon>Botryosphaeriales</taxon>
        <taxon>Botryosphaeriaceae</taxon>
        <taxon>Lasiodiplodia</taxon>
    </lineage>
</organism>
<sequence>MSGAESNTVVYGGAASTIQHQTSARATEPMRLYLNEITYSVAAAGVGGPSRAGSDRVGEYSTLFASVNSLVPQGGTDIRVSAGSPCHRGPELIRDNTESGMQAAEAPSMKADLETT</sequence>
<proteinExistence type="predicted"/>
<dbReference type="Proteomes" id="UP001153332">
    <property type="component" value="Unassembled WGS sequence"/>
</dbReference>
<name>A0ACC2JQB6_9PEZI</name>
<evidence type="ECO:0000313" key="2">
    <source>
        <dbReference type="Proteomes" id="UP001153332"/>
    </source>
</evidence>